<proteinExistence type="predicted"/>
<feature type="transmembrane region" description="Helical" evidence="1">
    <location>
        <begin position="33"/>
        <end position="53"/>
    </location>
</feature>
<dbReference type="InterPro" id="IPR009339">
    <property type="entry name" value="DUF998"/>
</dbReference>
<sequence length="192" mass="20605">MSAILLSILVAPPETFTWQGRTLSDMGRYGAPTFALFNGGLIVSGLLGVPFVWRLWLTSRNSVERLGVVLVTIAVVGMIGVGVFFLDHTVVYLDRSVHGVAAVTVFAAAPVASWVYGSGAALAGDGRVAVASFWLGNVHPLAWFIWLLTENDTANWVAVPEFVAAVALAVWIISLALTIRRRDDSEPDGPNR</sequence>
<protein>
    <recommendedName>
        <fullName evidence="4">DUF998 domain-containing protein</fullName>
    </recommendedName>
</protein>
<dbReference type="AlphaFoldDB" id="L9YPL0"/>
<feature type="transmembrane region" description="Helical" evidence="1">
    <location>
        <begin position="154"/>
        <end position="177"/>
    </location>
</feature>
<evidence type="ECO:0008006" key="4">
    <source>
        <dbReference type="Google" id="ProtNLM"/>
    </source>
</evidence>
<keyword evidence="1" id="KW-1133">Transmembrane helix</keyword>
<feature type="transmembrane region" description="Helical" evidence="1">
    <location>
        <begin position="65"/>
        <end position="85"/>
    </location>
</feature>
<organism evidence="2 3">
    <name type="scientific">Natrinema gari JCM 14663</name>
    <dbReference type="NCBI Taxonomy" id="1230459"/>
    <lineage>
        <taxon>Archaea</taxon>
        <taxon>Methanobacteriati</taxon>
        <taxon>Methanobacteriota</taxon>
        <taxon>Stenosarchaea group</taxon>
        <taxon>Halobacteria</taxon>
        <taxon>Halobacteriales</taxon>
        <taxon>Natrialbaceae</taxon>
        <taxon>Natrinema</taxon>
    </lineage>
</organism>
<feature type="transmembrane region" description="Helical" evidence="1">
    <location>
        <begin position="97"/>
        <end position="116"/>
    </location>
</feature>
<keyword evidence="3" id="KW-1185">Reference proteome</keyword>
<name>L9YPL0_9EURY</name>
<evidence type="ECO:0000256" key="1">
    <source>
        <dbReference type="SAM" id="Phobius"/>
    </source>
</evidence>
<keyword evidence="1" id="KW-0812">Transmembrane</keyword>
<reference evidence="2 3" key="1">
    <citation type="journal article" date="2014" name="PLoS Genet.">
        <title>Phylogenetically driven sequencing of extremely halophilic archaea reveals strategies for static and dynamic osmo-response.</title>
        <authorList>
            <person name="Becker E.A."/>
            <person name="Seitzer P.M."/>
            <person name="Tritt A."/>
            <person name="Larsen D."/>
            <person name="Krusor M."/>
            <person name="Yao A.I."/>
            <person name="Wu D."/>
            <person name="Madern D."/>
            <person name="Eisen J.A."/>
            <person name="Darling A.E."/>
            <person name="Facciotti M.T."/>
        </authorList>
    </citation>
    <scope>NUCLEOTIDE SEQUENCE [LARGE SCALE GENOMIC DNA]</scope>
    <source>
        <strain evidence="2 3">JCM 14663</strain>
    </source>
</reference>
<dbReference type="PATRIC" id="fig|1230459.4.peg.3661"/>
<evidence type="ECO:0000313" key="3">
    <source>
        <dbReference type="Proteomes" id="UP000011592"/>
    </source>
</evidence>
<dbReference type="Pfam" id="PF06197">
    <property type="entry name" value="DUF998"/>
    <property type="match status" value="1"/>
</dbReference>
<dbReference type="Proteomes" id="UP000011592">
    <property type="component" value="Unassembled WGS sequence"/>
</dbReference>
<dbReference type="EMBL" id="AOIJ01000082">
    <property type="protein sequence ID" value="ELY76029.1"/>
    <property type="molecule type" value="Genomic_DNA"/>
</dbReference>
<feature type="transmembrane region" description="Helical" evidence="1">
    <location>
        <begin position="128"/>
        <end position="148"/>
    </location>
</feature>
<dbReference type="PANTHER" id="PTHR42241">
    <property type="entry name" value="HYPOTHETICAL MEMBRANE PROTEIN, CONSERVED, DUF998 FAMILY"/>
    <property type="match status" value="1"/>
</dbReference>
<evidence type="ECO:0000313" key="2">
    <source>
        <dbReference type="EMBL" id="ELY76029.1"/>
    </source>
</evidence>
<accession>L9YPL0</accession>
<comment type="caution">
    <text evidence="2">The sequence shown here is derived from an EMBL/GenBank/DDBJ whole genome shotgun (WGS) entry which is preliminary data.</text>
</comment>
<keyword evidence="1" id="KW-0472">Membrane</keyword>
<gene>
    <name evidence="2" type="ORF">C486_18454</name>
</gene>
<dbReference type="PANTHER" id="PTHR42241:SF2">
    <property type="entry name" value="HYPOTHETICAL MEMBRANE PROTEIN, CONSERVED, DUF998 FAMILY"/>
    <property type="match status" value="1"/>
</dbReference>